<dbReference type="PANTHER" id="PTHR11757">
    <property type="entry name" value="PROTEASE FAMILY S9A OLIGOPEPTIDASE"/>
    <property type="match status" value="1"/>
</dbReference>
<dbReference type="Pfam" id="PF02897">
    <property type="entry name" value="Peptidase_S9_N"/>
    <property type="match status" value="1"/>
</dbReference>
<dbReference type="Proteomes" id="UP000258379">
    <property type="component" value="Unassembled WGS sequence"/>
</dbReference>
<evidence type="ECO:0000313" key="4">
    <source>
        <dbReference type="Proteomes" id="UP000258379"/>
    </source>
</evidence>
<feature type="domain" description="Peptidase S9A N-terminal" evidence="2">
    <location>
        <begin position="3"/>
        <end position="116"/>
    </location>
</feature>
<comment type="similarity">
    <text evidence="1">Belongs to the peptidase S9A family.</text>
</comment>
<protein>
    <recommendedName>
        <fullName evidence="2">Peptidase S9A N-terminal domain-containing protein</fullName>
    </recommendedName>
</protein>
<evidence type="ECO:0000313" key="3">
    <source>
        <dbReference type="EMBL" id="RFT29851.1"/>
    </source>
</evidence>
<dbReference type="SUPFAM" id="SSF50993">
    <property type="entry name" value="Peptidase/esterase 'gauge' domain"/>
    <property type="match status" value="1"/>
</dbReference>
<dbReference type="PANTHER" id="PTHR11757:SF19">
    <property type="entry name" value="PROLYL ENDOPEPTIDASE-LIKE"/>
    <property type="match status" value="1"/>
</dbReference>
<reference evidence="3 4" key="1">
    <citation type="submission" date="2017-07" db="EMBL/GenBank/DDBJ databases">
        <title>A comparative genomics approach to explaining the enigmatic role of Gardnerella vaginalis in the vaginal microbiome.</title>
        <authorList>
            <person name="Vancuren S.J."/>
            <person name="Hill J.E."/>
        </authorList>
    </citation>
    <scope>NUCLEOTIDE SEQUENCE [LARGE SCALE GENOMIC DNA]</scope>
    <source>
        <strain evidence="3 4">WP023</strain>
    </source>
</reference>
<feature type="non-terminal residue" evidence="3">
    <location>
        <position position="132"/>
    </location>
</feature>
<name>A0A3E2CDU0_GARVA</name>
<dbReference type="EMBL" id="NNRU01000002">
    <property type="protein sequence ID" value="RFT29851.1"/>
    <property type="molecule type" value="Genomic_DNA"/>
</dbReference>
<sequence length="132" mass="15107">PYQVFRHKIGTPVEDDVKVFEELDARFFVSVYESFDERSIMINSSSKTTSRVLMLPLSTPEADFRMVLKPIKNVEYDVSFACFENAGDDGKDIPLMFVSHNLKNPNFQIDVIDLRKQSMESMPFNIGEGDCV</sequence>
<dbReference type="InterPro" id="IPR023302">
    <property type="entry name" value="Pept_S9A_N"/>
</dbReference>
<comment type="caution">
    <text evidence="3">The sequence shown here is derived from an EMBL/GenBank/DDBJ whole genome shotgun (WGS) entry which is preliminary data.</text>
</comment>
<proteinExistence type="inferred from homology"/>
<evidence type="ECO:0000259" key="2">
    <source>
        <dbReference type="Pfam" id="PF02897"/>
    </source>
</evidence>
<organism evidence="3 4">
    <name type="scientific">Gardnerella vaginalis</name>
    <dbReference type="NCBI Taxonomy" id="2702"/>
    <lineage>
        <taxon>Bacteria</taxon>
        <taxon>Bacillati</taxon>
        <taxon>Actinomycetota</taxon>
        <taxon>Actinomycetes</taxon>
        <taxon>Bifidobacteriales</taxon>
        <taxon>Bifidobacteriaceae</taxon>
        <taxon>Gardnerella</taxon>
    </lineage>
</organism>
<dbReference type="InterPro" id="IPR051543">
    <property type="entry name" value="Serine_Peptidase_S9A"/>
</dbReference>
<dbReference type="GO" id="GO:0004252">
    <property type="term" value="F:serine-type endopeptidase activity"/>
    <property type="evidence" value="ECO:0007669"/>
    <property type="project" value="InterPro"/>
</dbReference>
<dbReference type="AlphaFoldDB" id="A0A3E2CDU0"/>
<accession>A0A3E2CDU0</accession>
<gene>
    <name evidence="3" type="ORF">CG405_03455</name>
</gene>
<feature type="non-terminal residue" evidence="3">
    <location>
        <position position="1"/>
    </location>
</feature>
<evidence type="ECO:0000256" key="1">
    <source>
        <dbReference type="ARBA" id="ARBA00005228"/>
    </source>
</evidence>
<dbReference type="Gene3D" id="2.130.10.120">
    <property type="entry name" value="Prolyl oligopeptidase, N-terminal domain"/>
    <property type="match status" value="1"/>
</dbReference>